<evidence type="ECO:0000313" key="8">
    <source>
        <dbReference type="Proteomes" id="UP000321275"/>
    </source>
</evidence>
<keyword evidence="2" id="KW-0902">Two-component regulatory system</keyword>
<dbReference type="EMBL" id="BJUK01000053">
    <property type="protein sequence ID" value="GEK48866.1"/>
    <property type="molecule type" value="Genomic_DNA"/>
</dbReference>
<organism evidence="6 8">
    <name type="scientific">Bisbaumannia pacifica</name>
    <dbReference type="NCBI Taxonomy" id="77098"/>
    <lineage>
        <taxon>Bacteria</taxon>
        <taxon>Pseudomonadati</taxon>
        <taxon>Pseudomonadota</taxon>
        <taxon>Gammaproteobacteria</taxon>
        <taxon>Oceanospirillales</taxon>
        <taxon>Halomonadaceae</taxon>
        <taxon>Bisbaumannia</taxon>
    </lineage>
</organism>
<sequence>MRLDSGKGVLWKRLVWPALGPCLVAELGLLLVCLLAGLLVWRGEGGPGLLLLPVAGLLAGSALVLATFLLLLQRRFYQWELGFEAPCDQLENALRDLYSSLPPRLKHHRLLPPRDPEEGVEQRLRGLLESLQSLLERLAQRPQLEAMLDSLPRPAFLAHEGVLLEVNRPLEQLLGRPRSALEGLELGYVLRHADTQTPDVCVRLPLAKGGWQEFRLLRLEDAQGFSLGLLEDLDEQRQSLNQLTQARDRARQEASLQAGYLKLLQQELVPLLEAVQDAPGAAHDEASMLESRLQGLADLLASLVDGSSSSDEAATSQESASSPRVLIVDDGPVNVMLARQVLESEGMRVVTAPGGEEALALQREQHFDLVLMDIYMPGPDGLEATRRWRAHEAHHDEPRSILVALTANASEADRREFREAGMDDYLAKPYRPHTLIELVRRWLPTSAQRSVS</sequence>
<dbReference type="OrthoDB" id="9800897at2"/>
<evidence type="ECO:0000259" key="5">
    <source>
        <dbReference type="PROSITE" id="PS50110"/>
    </source>
</evidence>
<accession>A0A510XBQ6</accession>
<keyword evidence="4" id="KW-0812">Transmembrane</keyword>
<dbReference type="RefSeq" id="WP_146804192.1">
    <property type="nucleotide sequence ID" value="NZ_BJUK01000053.1"/>
</dbReference>
<dbReference type="InterPro" id="IPR001789">
    <property type="entry name" value="Sig_transdc_resp-reg_receiver"/>
</dbReference>
<evidence type="ECO:0000256" key="2">
    <source>
        <dbReference type="ARBA" id="ARBA00023012"/>
    </source>
</evidence>
<keyword evidence="4" id="KW-1133">Transmembrane helix</keyword>
<dbReference type="EMBL" id="JAEDAF010000013">
    <property type="protein sequence ID" value="MBH8581215.1"/>
    <property type="molecule type" value="Genomic_DNA"/>
</dbReference>
<keyword evidence="4" id="KW-0472">Membrane</keyword>
<dbReference type="InterPro" id="IPR035965">
    <property type="entry name" value="PAS-like_dom_sf"/>
</dbReference>
<feature type="transmembrane region" description="Helical" evidence="4">
    <location>
        <begin position="49"/>
        <end position="72"/>
    </location>
</feature>
<feature type="transmembrane region" description="Helical" evidence="4">
    <location>
        <begin position="21"/>
        <end position="43"/>
    </location>
</feature>
<feature type="modified residue" description="4-aspartylphosphate" evidence="3">
    <location>
        <position position="373"/>
    </location>
</feature>
<dbReference type="Gene3D" id="3.40.50.2300">
    <property type="match status" value="1"/>
</dbReference>
<evidence type="ECO:0000256" key="3">
    <source>
        <dbReference type="PROSITE-ProRule" id="PRU00169"/>
    </source>
</evidence>
<dbReference type="Proteomes" id="UP000651738">
    <property type="component" value="Unassembled WGS sequence"/>
</dbReference>
<dbReference type="CDD" id="cd17546">
    <property type="entry name" value="REC_hyHK_CKI1_RcsC-like"/>
    <property type="match status" value="1"/>
</dbReference>
<dbReference type="GO" id="GO:0000160">
    <property type="term" value="P:phosphorelay signal transduction system"/>
    <property type="evidence" value="ECO:0007669"/>
    <property type="project" value="UniProtKB-KW"/>
</dbReference>
<proteinExistence type="predicted"/>
<feature type="domain" description="Response regulatory" evidence="5">
    <location>
        <begin position="324"/>
        <end position="443"/>
    </location>
</feature>
<dbReference type="SUPFAM" id="SSF55785">
    <property type="entry name" value="PYP-like sensor domain (PAS domain)"/>
    <property type="match status" value="1"/>
</dbReference>
<evidence type="ECO:0000313" key="9">
    <source>
        <dbReference type="Proteomes" id="UP000651738"/>
    </source>
</evidence>
<dbReference type="Pfam" id="PF00072">
    <property type="entry name" value="Response_reg"/>
    <property type="match status" value="1"/>
</dbReference>
<reference evidence="7 9" key="2">
    <citation type="submission" date="2020-12" db="EMBL/GenBank/DDBJ databases">
        <title>Draft genome sequence of Halomonas pacifica strain CARE-V15.</title>
        <authorList>
            <person name="Vignesh N."/>
            <person name="Thabitha A."/>
            <person name="Saravanan R."/>
            <person name="Manigandan V."/>
        </authorList>
    </citation>
    <scope>NUCLEOTIDE SEQUENCE [LARGE SCALE GENOMIC DNA]</scope>
    <source>
        <strain evidence="7 9">CARE-V15</strain>
    </source>
</reference>
<evidence type="ECO:0000256" key="1">
    <source>
        <dbReference type="ARBA" id="ARBA00022553"/>
    </source>
</evidence>
<evidence type="ECO:0000313" key="7">
    <source>
        <dbReference type="EMBL" id="MBH8581215.1"/>
    </source>
</evidence>
<dbReference type="PANTHER" id="PTHR45339">
    <property type="entry name" value="HYBRID SIGNAL TRANSDUCTION HISTIDINE KINASE J"/>
    <property type="match status" value="1"/>
</dbReference>
<dbReference type="SUPFAM" id="SSF52172">
    <property type="entry name" value="CheY-like"/>
    <property type="match status" value="1"/>
</dbReference>
<dbReference type="SMART" id="SM00448">
    <property type="entry name" value="REC"/>
    <property type="match status" value="1"/>
</dbReference>
<dbReference type="PANTHER" id="PTHR45339:SF1">
    <property type="entry name" value="HYBRID SIGNAL TRANSDUCTION HISTIDINE KINASE J"/>
    <property type="match status" value="1"/>
</dbReference>
<keyword evidence="8" id="KW-1185">Reference proteome</keyword>
<gene>
    <name evidence="6" type="ORF">HPA02_31490</name>
    <name evidence="7" type="ORF">I7V36_14015</name>
</gene>
<evidence type="ECO:0000256" key="4">
    <source>
        <dbReference type="SAM" id="Phobius"/>
    </source>
</evidence>
<dbReference type="PROSITE" id="PS50110">
    <property type="entry name" value="RESPONSE_REGULATORY"/>
    <property type="match status" value="1"/>
</dbReference>
<dbReference type="AlphaFoldDB" id="A0A510XBQ6"/>
<comment type="caution">
    <text evidence="6">The sequence shown here is derived from an EMBL/GenBank/DDBJ whole genome shotgun (WGS) entry which is preliminary data.</text>
</comment>
<keyword evidence="1 3" id="KW-0597">Phosphoprotein</keyword>
<dbReference type="Proteomes" id="UP000321275">
    <property type="component" value="Unassembled WGS sequence"/>
</dbReference>
<dbReference type="InterPro" id="IPR011006">
    <property type="entry name" value="CheY-like_superfamily"/>
</dbReference>
<reference evidence="6 8" key="1">
    <citation type="submission" date="2019-07" db="EMBL/GenBank/DDBJ databases">
        <title>Whole genome shotgun sequence of Halomonas pacifica NBRC 102220.</title>
        <authorList>
            <person name="Hosoyama A."/>
            <person name="Uohara A."/>
            <person name="Ohji S."/>
            <person name="Ichikawa N."/>
        </authorList>
    </citation>
    <scope>NUCLEOTIDE SEQUENCE [LARGE SCALE GENOMIC DNA]</scope>
    <source>
        <strain evidence="6 8">NBRC 102220</strain>
    </source>
</reference>
<evidence type="ECO:0000313" key="6">
    <source>
        <dbReference type="EMBL" id="GEK48866.1"/>
    </source>
</evidence>
<name>A0A510XBQ6_9GAMM</name>
<protein>
    <submittedName>
        <fullName evidence="7">Response regulator</fullName>
    </submittedName>
</protein>